<comment type="caution">
    <text evidence="2">The sequence shown here is derived from an EMBL/GenBank/DDBJ whole genome shotgun (WGS) entry which is preliminary data.</text>
</comment>
<evidence type="ECO:0000313" key="3">
    <source>
        <dbReference type="Proteomes" id="UP000701853"/>
    </source>
</evidence>
<name>A0A8J6CLX6_9ROSI</name>
<proteinExistence type="predicted"/>
<evidence type="ECO:0000313" key="2">
    <source>
        <dbReference type="EMBL" id="KAG8472613.1"/>
    </source>
</evidence>
<dbReference type="AlphaFoldDB" id="A0A8J6CLX6"/>
<gene>
    <name evidence="2" type="ORF">CXB51_034416</name>
</gene>
<protein>
    <recommendedName>
        <fullName evidence="4">Secreted protein</fullName>
    </recommendedName>
</protein>
<dbReference type="EMBL" id="JAHUZN010000013">
    <property type="protein sequence ID" value="KAG8472613.1"/>
    <property type="molecule type" value="Genomic_DNA"/>
</dbReference>
<feature type="signal peptide" evidence="1">
    <location>
        <begin position="1"/>
        <end position="21"/>
    </location>
</feature>
<dbReference type="Proteomes" id="UP000701853">
    <property type="component" value="Chromosome 13"/>
</dbReference>
<reference evidence="2 3" key="1">
    <citation type="journal article" date="2021" name="bioRxiv">
        <title>The Gossypium anomalum genome as a resource for cotton improvement and evolutionary analysis of hybrid incompatibility.</title>
        <authorList>
            <person name="Grover C.E."/>
            <person name="Yuan D."/>
            <person name="Arick M.A."/>
            <person name="Miller E.R."/>
            <person name="Hu G."/>
            <person name="Peterson D.G."/>
            <person name="Wendel J.F."/>
            <person name="Udall J.A."/>
        </authorList>
    </citation>
    <scope>NUCLEOTIDE SEQUENCE [LARGE SCALE GENOMIC DNA]</scope>
    <source>
        <strain evidence="2">JFW-Udall</strain>
        <tissue evidence="2">Leaf</tissue>
    </source>
</reference>
<organism evidence="2 3">
    <name type="scientific">Gossypium anomalum</name>
    <dbReference type="NCBI Taxonomy" id="47600"/>
    <lineage>
        <taxon>Eukaryota</taxon>
        <taxon>Viridiplantae</taxon>
        <taxon>Streptophyta</taxon>
        <taxon>Embryophyta</taxon>
        <taxon>Tracheophyta</taxon>
        <taxon>Spermatophyta</taxon>
        <taxon>Magnoliopsida</taxon>
        <taxon>eudicotyledons</taxon>
        <taxon>Gunneridae</taxon>
        <taxon>Pentapetalae</taxon>
        <taxon>rosids</taxon>
        <taxon>malvids</taxon>
        <taxon>Malvales</taxon>
        <taxon>Malvaceae</taxon>
        <taxon>Malvoideae</taxon>
        <taxon>Gossypium</taxon>
    </lineage>
</organism>
<evidence type="ECO:0008006" key="4">
    <source>
        <dbReference type="Google" id="ProtNLM"/>
    </source>
</evidence>
<evidence type="ECO:0000256" key="1">
    <source>
        <dbReference type="SAM" id="SignalP"/>
    </source>
</evidence>
<keyword evidence="1" id="KW-0732">Signal</keyword>
<keyword evidence="3" id="KW-1185">Reference proteome</keyword>
<feature type="chain" id="PRO_5035241186" description="Secreted protein" evidence="1">
    <location>
        <begin position="22"/>
        <end position="65"/>
    </location>
</feature>
<sequence length="65" mass="7404">MLFVRVLLQLLDGGWVPVLKASRCYFSCFSVFVRSKIFVVSSMVDFGQSRWLRASDLLQCLLVGD</sequence>
<accession>A0A8J6CLX6</accession>